<dbReference type="Proteomes" id="UP000011625">
    <property type="component" value="Unassembled WGS sequence"/>
</dbReference>
<evidence type="ECO:0000313" key="1">
    <source>
        <dbReference type="EMBL" id="EMA55984.1"/>
    </source>
</evidence>
<keyword evidence="2" id="KW-1185">Reference proteome</keyword>
<protein>
    <submittedName>
        <fullName evidence="1">Uncharacterized protein</fullName>
    </submittedName>
</protein>
<dbReference type="PATRIC" id="fig|1227456.3.peg.139"/>
<evidence type="ECO:0000313" key="2">
    <source>
        <dbReference type="Proteomes" id="UP000011625"/>
    </source>
</evidence>
<proteinExistence type="predicted"/>
<reference evidence="1 2" key="1">
    <citation type="journal article" date="2014" name="PLoS Genet.">
        <title>Phylogenetically driven sequencing of extremely halophilic archaea reveals strategies for static and dynamic osmo-response.</title>
        <authorList>
            <person name="Becker E.A."/>
            <person name="Seitzer P.M."/>
            <person name="Tritt A."/>
            <person name="Larsen D."/>
            <person name="Krusor M."/>
            <person name="Yao A.I."/>
            <person name="Wu D."/>
            <person name="Madern D."/>
            <person name="Eisen J.A."/>
            <person name="Darling A.E."/>
            <person name="Facciotti M.T."/>
        </authorList>
    </citation>
    <scope>NUCLEOTIDE SEQUENCE [LARGE SCALE GENOMIC DNA]</scope>
    <source>
        <strain evidence="1 2">DSM 8989</strain>
    </source>
</reference>
<feature type="non-terminal residue" evidence="1">
    <location>
        <position position="1"/>
    </location>
</feature>
<organism evidence="1 2">
    <name type="scientific">Halococcus salifodinae DSM 8989</name>
    <dbReference type="NCBI Taxonomy" id="1227456"/>
    <lineage>
        <taxon>Archaea</taxon>
        <taxon>Methanobacteriati</taxon>
        <taxon>Methanobacteriota</taxon>
        <taxon>Stenosarchaea group</taxon>
        <taxon>Halobacteria</taxon>
        <taxon>Halobacteriales</taxon>
        <taxon>Halococcaceae</taxon>
        <taxon>Halococcus</taxon>
    </lineage>
</organism>
<accession>M0NFW8</accession>
<dbReference type="AlphaFoldDB" id="M0NFW8"/>
<name>M0NFW8_9EURY</name>
<dbReference type="STRING" id="1227456.C450_00640"/>
<comment type="caution">
    <text evidence="1">The sequence shown here is derived from an EMBL/GenBank/DDBJ whole genome shotgun (WGS) entry which is preliminary data.</text>
</comment>
<dbReference type="EMBL" id="AOME01000002">
    <property type="protein sequence ID" value="EMA55984.1"/>
    <property type="molecule type" value="Genomic_DNA"/>
</dbReference>
<sequence>DVYKRQAYVCRSFTCSPPQTEVEDALSWVERLAPDTDADPESTPTDDSPR</sequence>
<gene>
    <name evidence="1" type="ORF">C450_00640</name>
</gene>